<sequence>MRLVDGRPTHRVGAAVGGAAAAACPVQPISSSRRSHHGKAVTTRQLAALSVTVDHVPCPQPEGVWLVNSIVQPGGVGGEWPDRVAAVRRELTKHGPPRSPDGGPDFATVTLPESDCDQVLDLLVEERVGTVVEIGLAYASSALAIGEALLRTGSRNPRHVVIDPFQYTAYDGVGWELLRNARLDDIAELVTEPSQRFLARLADAGFAADAAFVDGSHHFHNVFVDLHFLGEIVRPGGIVLLDDVWWPSVGAAVAYFETNLGWRPLPGALADGTTDPASGRPRTGAYRLPDPRPTPNFKEFRPFC</sequence>
<dbReference type="PROSITE" id="PS51257">
    <property type="entry name" value="PROKAR_LIPOPROTEIN"/>
    <property type="match status" value="1"/>
</dbReference>
<comment type="caution">
    <text evidence="2">The sequence shown here is derived from an EMBL/GenBank/DDBJ whole genome shotgun (WGS) entry which is preliminary data.</text>
</comment>
<evidence type="ECO:0000313" key="3">
    <source>
        <dbReference type="Proteomes" id="UP000472335"/>
    </source>
</evidence>
<feature type="region of interest" description="Disordered" evidence="1">
    <location>
        <begin position="271"/>
        <end position="291"/>
    </location>
</feature>
<dbReference type="GO" id="GO:0032259">
    <property type="term" value="P:methylation"/>
    <property type="evidence" value="ECO:0007669"/>
    <property type="project" value="UniProtKB-KW"/>
</dbReference>
<proteinExistence type="predicted"/>
<protein>
    <submittedName>
        <fullName evidence="2">Class I SAM-dependent methyltransferase</fullName>
    </submittedName>
</protein>
<dbReference type="Proteomes" id="UP000472335">
    <property type="component" value="Unassembled WGS sequence"/>
</dbReference>
<evidence type="ECO:0000256" key="1">
    <source>
        <dbReference type="SAM" id="MobiDB-lite"/>
    </source>
</evidence>
<dbReference type="AlphaFoldDB" id="A0A6G4VBR0"/>
<organism evidence="2 3">
    <name type="scientific">Streptomyces scabichelini</name>
    <dbReference type="NCBI Taxonomy" id="2711217"/>
    <lineage>
        <taxon>Bacteria</taxon>
        <taxon>Bacillati</taxon>
        <taxon>Actinomycetota</taxon>
        <taxon>Actinomycetes</taxon>
        <taxon>Kitasatosporales</taxon>
        <taxon>Streptomycetaceae</taxon>
        <taxon>Streptomyces</taxon>
    </lineage>
</organism>
<name>A0A6G4VBR0_9ACTN</name>
<dbReference type="EMBL" id="JAAKZY010000107">
    <property type="protein sequence ID" value="NGO11529.1"/>
    <property type="molecule type" value="Genomic_DNA"/>
</dbReference>
<accession>A0A6G4VBR0</accession>
<evidence type="ECO:0000313" key="2">
    <source>
        <dbReference type="EMBL" id="NGO11529.1"/>
    </source>
</evidence>
<reference evidence="2 3" key="1">
    <citation type="submission" date="2020-02" db="EMBL/GenBank/DDBJ databases">
        <title>Whole-genome analyses of novel actinobacteria.</title>
        <authorList>
            <person name="Sahin N."/>
            <person name="Gencbay T."/>
        </authorList>
    </citation>
    <scope>NUCLEOTIDE SEQUENCE [LARGE SCALE GENOMIC DNA]</scope>
    <source>
        <strain evidence="2 3">HC44</strain>
    </source>
</reference>
<gene>
    <name evidence="2" type="ORF">G5C60_29020</name>
</gene>
<dbReference type="Gene3D" id="3.40.50.150">
    <property type="entry name" value="Vaccinia Virus protein VP39"/>
    <property type="match status" value="1"/>
</dbReference>
<dbReference type="Pfam" id="PF13578">
    <property type="entry name" value="Methyltransf_24"/>
    <property type="match status" value="1"/>
</dbReference>
<keyword evidence="2" id="KW-0808">Transferase</keyword>
<dbReference type="GO" id="GO:0008168">
    <property type="term" value="F:methyltransferase activity"/>
    <property type="evidence" value="ECO:0007669"/>
    <property type="project" value="UniProtKB-KW"/>
</dbReference>
<keyword evidence="2" id="KW-0489">Methyltransferase</keyword>
<keyword evidence="3" id="KW-1185">Reference proteome</keyword>
<dbReference type="InterPro" id="IPR029063">
    <property type="entry name" value="SAM-dependent_MTases_sf"/>
</dbReference>
<dbReference type="SUPFAM" id="SSF53335">
    <property type="entry name" value="S-adenosyl-L-methionine-dependent methyltransferases"/>
    <property type="match status" value="1"/>
</dbReference>